<reference evidence="2 3" key="1">
    <citation type="submission" date="2018-04" db="EMBL/GenBank/DDBJ databases">
        <title>Genome sequencing of Flavobacterium sp. HYN0059.</title>
        <authorList>
            <person name="Yi H."/>
            <person name="Baek C."/>
        </authorList>
    </citation>
    <scope>NUCLEOTIDE SEQUENCE [LARGE SCALE GENOMIC DNA]</scope>
    <source>
        <strain evidence="2 3">HYN0059</strain>
    </source>
</reference>
<dbReference type="InterPro" id="IPR036291">
    <property type="entry name" value="NAD(P)-bd_dom_sf"/>
</dbReference>
<dbReference type="InterPro" id="IPR001509">
    <property type="entry name" value="Epimerase_deHydtase"/>
</dbReference>
<dbReference type="OrthoDB" id="596910at2"/>
<evidence type="ECO:0000313" key="2">
    <source>
        <dbReference type="EMBL" id="AWH84058.1"/>
    </source>
</evidence>
<dbReference type="EMBL" id="CP029186">
    <property type="protein sequence ID" value="AWH84058.1"/>
    <property type="molecule type" value="Genomic_DNA"/>
</dbReference>
<dbReference type="PANTHER" id="PTHR48079:SF6">
    <property type="entry name" value="NAD(P)-BINDING DOMAIN-CONTAINING PROTEIN-RELATED"/>
    <property type="match status" value="1"/>
</dbReference>
<dbReference type="AlphaFoldDB" id="A0A2S1QUG0"/>
<name>A0A2S1QUG0_9FLAO</name>
<keyword evidence="3" id="KW-1185">Reference proteome</keyword>
<dbReference type="SUPFAM" id="SSF51735">
    <property type="entry name" value="NAD(P)-binding Rossmann-fold domains"/>
    <property type="match status" value="1"/>
</dbReference>
<dbReference type="GO" id="GO:0004029">
    <property type="term" value="F:aldehyde dehydrogenase (NAD+) activity"/>
    <property type="evidence" value="ECO:0007669"/>
    <property type="project" value="TreeGrafter"/>
</dbReference>
<dbReference type="GO" id="GO:0005737">
    <property type="term" value="C:cytoplasm"/>
    <property type="evidence" value="ECO:0007669"/>
    <property type="project" value="TreeGrafter"/>
</dbReference>
<organism evidence="2 3">
    <name type="scientific">Flavobacterium album</name>
    <dbReference type="NCBI Taxonomy" id="2175091"/>
    <lineage>
        <taxon>Bacteria</taxon>
        <taxon>Pseudomonadati</taxon>
        <taxon>Bacteroidota</taxon>
        <taxon>Flavobacteriia</taxon>
        <taxon>Flavobacteriales</taxon>
        <taxon>Flavobacteriaceae</taxon>
        <taxon>Flavobacterium</taxon>
    </lineage>
</organism>
<sequence>MILVTGGTGLVGAHLLLQLAANGGQVRALYRGQSSITKTRNLFTHYKKQELFDTIEWVQGDITDVPSLEDAFAGVEYVYHCAAFISFDPRDEEQLRKVNIEGTANMVNLSLAYGIKKFCHISSIAALGDTKEDGDTITEETEWNPEIKHGDYAISKYGAEMEVWRAWQEGLNVVIVNPGLIFGYGFWEQGSGAVLRAVDKGQYFYTNGTCGIVAVEDVVGITTLLMASEISGERYIVVSDNLSYKEILDTIADGMKKKRPSIYATKLMAAVGWRIDWLISKLLMRKRMLTKGMARSSYATDKYTSEKLTTETGYEFTAMKPYLKELATQYSGQLL</sequence>
<dbReference type="InterPro" id="IPR051783">
    <property type="entry name" value="NAD(P)-dependent_oxidoreduct"/>
</dbReference>
<dbReference type="PANTHER" id="PTHR48079">
    <property type="entry name" value="PROTEIN YEEZ"/>
    <property type="match status" value="1"/>
</dbReference>
<feature type="domain" description="NAD-dependent epimerase/dehydratase" evidence="1">
    <location>
        <begin position="2"/>
        <end position="228"/>
    </location>
</feature>
<dbReference type="RefSeq" id="WP_108776768.1">
    <property type="nucleotide sequence ID" value="NZ_CP029186.1"/>
</dbReference>
<gene>
    <name evidence="2" type="ORF">HYN59_02555</name>
</gene>
<evidence type="ECO:0000259" key="1">
    <source>
        <dbReference type="Pfam" id="PF01370"/>
    </source>
</evidence>
<dbReference type="Pfam" id="PF01370">
    <property type="entry name" value="Epimerase"/>
    <property type="match status" value="1"/>
</dbReference>
<dbReference type="KEGG" id="falb:HYN59_02555"/>
<dbReference type="Gene3D" id="3.40.50.720">
    <property type="entry name" value="NAD(P)-binding Rossmann-like Domain"/>
    <property type="match status" value="1"/>
</dbReference>
<evidence type="ECO:0000313" key="3">
    <source>
        <dbReference type="Proteomes" id="UP000244929"/>
    </source>
</evidence>
<proteinExistence type="predicted"/>
<accession>A0A2S1QUG0</accession>
<dbReference type="Proteomes" id="UP000244929">
    <property type="component" value="Chromosome"/>
</dbReference>
<protein>
    <submittedName>
        <fullName evidence="2">NAD-dependent epimerase</fullName>
    </submittedName>
</protein>